<proteinExistence type="inferred from homology"/>
<dbReference type="PANTHER" id="PTHR12598:SF0">
    <property type="entry name" value="COPPER HOMEOSTASIS PROTEIN CUTC HOMOLOG"/>
    <property type="match status" value="1"/>
</dbReference>
<comment type="caution">
    <text evidence="3">The sequence shown here is derived from an EMBL/GenBank/DDBJ whole genome shotgun (WGS) entry which is preliminary data.</text>
</comment>
<comment type="caution">
    <text evidence="2">Once thought to be involved in copper homeostasis, experiments in E.coli have shown this is not the case.</text>
</comment>
<evidence type="ECO:0000256" key="2">
    <source>
        <dbReference type="HAMAP-Rule" id="MF_00795"/>
    </source>
</evidence>
<dbReference type="Proteomes" id="UP000787625">
    <property type="component" value="Unassembled WGS sequence"/>
</dbReference>
<name>A0A9D2ZUN8_9BACT</name>
<dbReference type="PANTHER" id="PTHR12598">
    <property type="entry name" value="COPPER HOMEOSTASIS PROTEIN CUTC"/>
    <property type="match status" value="1"/>
</dbReference>
<dbReference type="Gene3D" id="3.20.20.380">
    <property type="entry name" value="Copper homeostasis (CutC) domain"/>
    <property type="match status" value="1"/>
</dbReference>
<organism evidence="3 4">
    <name type="scientific">Candidatus Avibacteroides avistercoris</name>
    <dbReference type="NCBI Taxonomy" id="2840690"/>
    <lineage>
        <taxon>Bacteria</taxon>
        <taxon>Pseudomonadati</taxon>
        <taxon>Bacteroidota</taxon>
        <taxon>Bacteroidia</taxon>
        <taxon>Bacteroidales</taxon>
        <taxon>Bacteroidaceae</taxon>
        <taxon>Bacteroidaceae incertae sedis</taxon>
        <taxon>Candidatus Avibacteroides</taxon>
    </lineage>
</organism>
<dbReference type="InterPro" id="IPR005627">
    <property type="entry name" value="CutC-like"/>
</dbReference>
<comment type="similarity">
    <text evidence="1 2">Belongs to the CutC family.</text>
</comment>
<reference evidence="3" key="1">
    <citation type="journal article" date="2021" name="PeerJ">
        <title>Extensive microbial diversity within the chicken gut microbiome revealed by metagenomics and culture.</title>
        <authorList>
            <person name="Gilroy R."/>
            <person name="Ravi A."/>
            <person name="Getino M."/>
            <person name="Pursley I."/>
            <person name="Horton D.L."/>
            <person name="Alikhan N.F."/>
            <person name="Baker D."/>
            <person name="Gharbi K."/>
            <person name="Hall N."/>
            <person name="Watson M."/>
            <person name="Adriaenssens E.M."/>
            <person name="Foster-Nyarko E."/>
            <person name="Jarju S."/>
            <person name="Secka A."/>
            <person name="Antonio M."/>
            <person name="Oren A."/>
            <person name="Chaudhuri R.R."/>
            <person name="La Ragione R."/>
            <person name="Hildebrand F."/>
            <person name="Pallen M.J."/>
        </authorList>
    </citation>
    <scope>NUCLEOTIDE SEQUENCE</scope>
    <source>
        <strain evidence="3">MalCec1-1739</strain>
    </source>
</reference>
<dbReference type="EMBL" id="DWUP01000136">
    <property type="protein sequence ID" value="HJD53272.1"/>
    <property type="molecule type" value="Genomic_DNA"/>
</dbReference>
<dbReference type="InterPro" id="IPR036822">
    <property type="entry name" value="CutC-like_dom_sf"/>
</dbReference>
<dbReference type="GO" id="GO:0005737">
    <property type="term" value="C:cytoplasm"/>
    <property type="evidence" value="ECO:0007669"/>
    <property type="project" value="UniProtKB-SubCell"/>
</dbReference>
<keyword evidence="2" id="KW-0963">Cytoplasm</keyword>
<protein>
    <recommendedName>
        <fullName evidence="2">PF03932 family protein CutC</fullName>
    </recommendedName>
</protein>
<dbReference type="FunFam" id="3.20.20.380:FF:000001">
    <property type="entry name" value="Copper homeostasis protein CutC"/>
    <property type="match status" value="1"/>
</dbReference>
<comment type="subcellular location">
    <subcellularLocation>
        <location evidence="2">Cytoplasm</location>
    </subcellularLocation>
</comment>
<reference evidence="3" key="2">
    <citation type="submission" date="2021-04" db="EMBL/GenBank/DDBJ databases">
        <authorList>
            <person name="Gilroy R."/>
        </authorList>
    </citation>
    <scope>NUCLEOTIDE SEQUENCE</scope>
    <source>
        <strain evidence="3">MalCec1-1739</strain>
    </source>
</reference>
<sequence length="251" mass="27105">MERLLENCAYSALSALNAQIGGADRVELCSGMAEGGTTPSYGEIVAARKVLTSARLHVIIRPRGGDFLYDDIELEAMLNDIKMAKSIGADGIVLGCLTADGSIDTANLKILLKAAEGMSTTFHRAFDVCNDPLEALETIINLGFDRILTSGQQPDAEHGIPLLRQLVERAAGRIIIMPGCGINANNILRIALETGATEFHSSAKRIMASRMTYHNEAVSMGDKGTDEYTRTITDPDKIRQLKSIISNIKNL</sequence>
<dbReference type="AlphaFoldDB" id="A0A9D2ZUN8"/>
<gene>
    <name evidence="2" type="primary">cutC</name>
    <name evidence="3" type="ORF">IAA93_06070</name>
</gene>
<evidence type="ECO:0000313" key="3">
    <source>
        <dbReference type="EMBL" id="HJD53272.1"/>
    </source>
</evidence>
<dbReference type="GO" id="GO:0005507">
    <property type="term" value="F:copper ion binding"/>
    <property type="evidence" value="ECO:0007669"/>
    <property type="project" value="TreeGrafter"/>
</dbReference>
<dbReference type="HAMAP" id="MF_00795">
    <property type="entry name" value="CutC"/>
    <property type="match status" value="1"/>
</dbReference>
<dbReference type="Pfam" id="PF03932">
    <property type="entry name" value="CutC"/>
    <property type="match status" value="1"/>
</dbReference>
<evidence type="ECO:0000313" key="4">
    <source>
        <dbReference type="Proteomes" id="UP000787625"/>
    </source>
</evidence>
<evidence type="ECO:0000256" key="1">
    <source>
        <dbReference type="ARBA" id="ARBA00007768"/>
    </source>
</evidence>
<dbReference type="SUPFAM" id="SSF110395">
    <property type="entry name" value="CutC-like"/>
    <property type="match status" value="1"/>
</dbReference>
<accession>A0A9D2ZUN8</accession>